<evidence type="ECO:0000256" key="2">
    <source>
        <dbReference type="ARBA" id="ARBA00023002"/>
    </source>
</evidence>
<dbReference type="PANTHER" id="PTHR42760:SF115">
    <property type="entry name" value="3-OXOACYL-[ACYL-CARRIER-PROTEIN] REDUCTASE FABG"/>
    <property type="match status" value="1"/>
</dbReference>
<dbReference type="STRING" id="1123272.SAMN02745824_1512"/>
<gene>
    <name evidence="3" type="ORF">SAMN02745824_1512</name>
</gene>
<dbReference type="Pfam" id="PF13561">
    <property type="entry name" value="adh_short_C2"/>
    <property type="match status" value="1"/>
</dbReference>
<organism evidence="3 4">
    <name type="scientific">Parasphingorhabdus marina DSM 22363</name>
    <dbReference type="NCBI Taxonomy" id="1123272"/>
    <lineage>
        <taxon>Bacteria</taxon>
        <taxon>Pseudomonadati</taxon>
        <taxon>Pseudomonadota</taxon>
        <taxon>Alphaproteobacteria</taxon>
        <taxon>Sphingomonadales</taxon>
        <taxon>Sphingomonadaceae</taxon>
        <taxon>Parasphingorhabdus</taxon>
    </lineage>
</organism>
<dbReference type="CDD" id="cd05233">
    <property type="entry name" value="SDR_c"/>
    <property type="match status" value="1"/>
</dbReference>
<dbReference type="SUPFAM" id="SSF51735">
    <property type="entry name" value="NAD(P)-binding Rossmann-fold domains"/>
    <property type="match status" value="1"/>
</dbReference>
<dbReference type="RefSeq" id="WP_074204426.1">
    <property type="nucleotide sequence ID" value="NZ_FSQW01000001.1"/>
</dbReference>
<dbReference type="OrthoDB" id="9780084at2"/>
<keyword evidence="2" id="KW-0560">Oxidoreductase</keyword>
<accession>A0A1N6D404</accession>
<keyword evidence="4" id="KW-1185">Reference proteome</keyword>
<comment type="similarity">
    <text evidence="1">Belongs to the short-chain dehydrogenases/reductases (SDR) family.</text>
</comment>
<evidence type="ECO:0000313" key="3">
    <source>
        <dbReference type="EMBL" id="SIN65479.1"/>
    </source>
</evidence>
<dbReference type="InterPro" id="IPR002347">
    <property type="entry name" value="SDR_fam"/>
</dbReference>
<dbReference type="PANTHER" id="PTHR42760">
    <property type="entry name" value="SHORT-CHAIN DEHYDROGENASES/REDUCTASES FAMILY MEMBER"/>
    <property type="match status" value="1"/>
</dbReference>
<dbReference type="AlphaFoldDB" id="A0A1N6D404"/>
<dbReference type="GO" id="GO:0016616">
    <property type="term" value="F:oxidoreductase activity, acting on the CH-OH group of donors, NAD or NADP as acceptor"/>
    <property type="evidence" value="ECO:0007669"/>
    <property type="project" value="TreeGrafter"/>
</dbReference>
<dbReference type="InterPro" id="IPR036291">
    <property type="entry name" value="NAD(P)-bd_dom_sf"/>
</dbReference>
<protein>
    <submittedName>
        <fullName evidence="3">NAD(P)-dependent dehydrogenase, short-chain alcohol dehydrogenase family</fullName>
    </submittedName>
</protein>
<evidence type="ECO:0000256" key="1">
    <source>
        <dbReference type="ARBA" id="ARBA00006484"/>
    </source>
</evidence>
<dbReference type="FunFam" id="3.40.50.720:FF:000084">
    <property type="entry name" value="Short-chain dehydrogenase reductase"/>
    <property type="match status" value="1"/>
</dbReference>
<reference evidence="4" key="1">
    <citation type="submission" date="2016-11" db="EMBL/GenBank/DDBJ databases">
        <authorList>
            <person name="Varghese N."/>
            <person name="Submissions S."/>
        </authorList>
    </citation>
    <scope>NUCLEOTIDE SEQUENCE [LARGE SCALE GENOMIC DNA]</scope>
    <source>
        <strain evidence="4">DSM 22363</strain>
    </source>
</reference>
<dbReference type="PRINTS" id="PR00081">
    <property type="entry name" value="GDHRDH"/>
</dbReference>
<dbReference type="EMBL" id="FSQW01000001">
    <property type="protein sequence ID" value="SIN65479.1"/>
    <property type="molecule type" value="Genomic_DNA"/>
</dbReference>
<dbReference type="PRINTS" id="PR00080">
    <property type="entry name" value="SDRFAMILY"/>
</dbReference>
<name>A0A1N6D404_9SPHN</name>
<evidence type="ECO:0000313" key="4">
    <source>
        <dbReference type="Proteomes" id="UP000185192"/>
    </source>
</evidence>
<sequence>MLEGKTVIITGAAQGIGAELASGMAVAGAAVAILDVLDGQSVAADILQAGGRALALETDITDDASLCDSVDRITKELGPIDILVNNAALFGTLPPSPMEEISNDLWDQVMRVNVRGVWQCAKAVVPSMESQGGGSIINIATNRIFKGFANMLHYDASKGAVLAMTRAMAAELGDRNIRVNAIAPGLTMSDNVLAKDGIAERNKVIVQGRALGRSQEPRDLLGAVLFFAGPNSDFISGQSLIVDGGGIMM</sequence>
<proteinExistence type="inferred from homology"/>
<dbReference type="Gene3D" id="3.40.50.720">
    <property type="entry name" value="NAD(P)-binding Rossmann-like Domain"/>
    <property type="match status" value="1"/>
</dbReference>
<dbReference type="Proteomes" id="UP000185192">
    <property type="component" value="Unassembled WGS sequence"/>
</dbReference>